<sequence length="172" mass="18856">MPPAILNLDQADLQPLPEALAPTGDTAGRYQQRIARIGQQLGARKLGYRLIALGPGMRASPFHNHRVNEEMFYIVAGEGEIRLGAERFAIRAGDVIACPPGDMDTAHQIINNSQGELRYLAVSTQEAPEICEYPDSGKYVVMKDFQIDDQGKASGFVAVARHTDGVDYWEGE</sequence>
<dbReference type="PANTHER" id="PTHR35848:SF6">
    <property type="entry name" value="CUPIN TYPE-2 DOMAIN-CONTAINING PROTEIN"/>
    <property type="match status" value="1"/>
</dbReference>
<proteinExistence type="predicted"/>
<evidence type="ECO:0000256" key="1">
    <source>
        <dbReference type="ARBA" id="ARBA00022723"/>
    </source>
</evidence>
<dbReference type="InterPro" id="IPR014710">
    <property type="entry name" value="RmlC-like_jellyroll"/>
</dbReference>
<evidence type="ECO:0000259" key="2">
    <source>
        <dbReference type="Pfam" id="PF07883"/>
    </source>
</evidence>
<evidence type="ECO:0000313" key="3">
    <source>
        <dbReference type="EMBL" id="OLF52855.1"/>
    </source>
</evidence>
<dbReference type="RefSeq" id="WP_075120638.1">
    <property type="nucleotide sequence ID" value="NZ_MSCT01000018.1"/>
</dbReference>
<evidence type="ECO:0000313" key="4">
    <source>
        <dbReference type="Proteomes" id="UP000185578"/>
    </source>
</evidence>
<name>A0A1Q8EM49_9PSED</name>
<dbReference type="SUPFAM" id="SSF51182">
    <property type="entry name" value="RmlC-like cupins"/>
    <property type="match status" value="1"/>
</dbReference>
<dbReference type="PANTHER" id="PTHR35848">
    <property type="entry name" value="OXALATE-BINDING PROTEIN"/>
    <property type="match status" value="1"/>
</dbReference>
<dbReference type="GO" id="GO:0046872">
    <property type="term" value="F:metal ion binding"/>
    <property type="evidence" value="ECO:0007669"/>
    <property type="project" value="UniProtKB-KW"/>
</dbReference>
<dbReference type="InterPro" id="IPR051610">
    <property type="entry name" value="GPI/OXD"/>
</dbReference>
<organism evidence="3 4">
    <name type="scientific">Pseudomonas chlororaphis</name>
    <dbReference type="NCBI Taxonomy" id="587753"/>
    <lineage>
        <taxon>Bacteria</taxon>
        <taxon>Pseudomonadati</taxon>
        <taxon>Pseudomonadota</taxon>
        <taxon>Gammaproteobacteria</taxon>
        <taxon>Pseudomonadales</taxon>
        <taxon>Pseudomonadaceae</taxon>
        <taxon>Pseudomonas</taxon>
    </lineage>
</organism>
<dbReference type="CDD" id="cd02224">
    <property type="entry name" value="cupin_SPO2919-like"/>
    <property type="match status" value="1"/>
</dbReference>
<comment type="caution">
    <text evidence="3">The sequence shown here is derived from an EMBL/GenBank/DDBJ whole genome shotgun (WGS) entry which is preliminary data.</text>
</comment>
<dbReference type="Pfam" id="PF07883">
    <property type="entry name" value="Cupin_2"/>
    <property type="match status" value="1"/>
</dbReference>
<reference evidence="3 4" key="1">
    <citation type="submission" date="2016-12" db="EMBL/GenBank/DDBJ databases">
        <authorList>
            <person name="Song W.-J."/>
            <person name="Kurnit D.M."/>
        </authorList>
    </citation>
    <scope>NUCLEOTIDE SEQUENCE [LARGE SCALE GENOMIC DNA]</scope>
    <source>
        <strain evidence="3 4">PCL1601</strain>
    </source>
</reference>
<gene>
    <name evidence="3" type="ORF">BTN82_18940</name>
</gene>
<dbReference type="InterPro" id="IPR013096">
    <property type="entry name" value="Cupin_2"/>
</dbReference>
<keyword evidence="1" id="KW-0479">Metal-binding</keyword>
<dbReference type="Proteomes" id="UP000185578">
    <property type="component" value="Unassembled WGS sequence"/>
</dbReference>
<accession>A0A1Q8EM49</accession>
<feature type="domain" description="Cupin type-2" evidence="2">
    <location>
        <begin position="51"/>
        <end position="122"/>
    </location>
</feature>
<dbReference type="AlphaFoldDB" id="A0A1Q8EM49"/>
<protein>
    <submittedName>
        <fullName evidence="3">Cupin</fullName>
    </submittedName>
</protein>
<dbReference type="EMBL" id="MSCT01000018">
    <property type="protein sequence ID" value="OLF52855.1"/>
    <property type="molecule type" value="Genomic_DNA"/>
</dbReference>
<dbReference type="InterPro" id="IPR011051">
    <property type="entry name" value="RmlC_Cupin_sf"/>
</dbReference>
<dbReference type="Gene3D" id="2.60.120.10">
    <property type="entry name" value="Jelly Rolls"/>
    <property type="match status" value="1"/>
</dbReference>
<dbReference type="OrthoDB" id="116921at2"/>